<dbReference type="Gene3D" id="1.10.20.10">
    <property type="entry name" value="Histone, subunit A"/>
    <property type="match status" value="1"/>
</dbReference>
<accession>A0A4U5MLR9</accession>
<dbReference type="GO" id="GO:0030527">
    <property type="term" value="F:structural constituent of chromatin"/>
    <property type="evidence" value="ECO:0007669"/>
    <property type="project" value="InterPro"/>
</dbReference>
<gene>
    <name evidence="2" type="ORF">L596_022440</name>
</gene>
<feature type="compositionally biased region" description="Low complexity" evidence="1">
    <location>
        <begin position="123"/>
        <end position="174"/>
    </location>
</feature>
<dbReference type="PANTHER" id="PTHR23430">
    <property type="entry name" value="HISTONE H2A"/>
    <property type="match status" value="1"/>
</dbReference>
<feature type="region of interest" description="Disordered" evidence="1">
    <location>
        <begin position="74"/>
        <end position="97"/>
    </location>
</feature>
<protein>
    <recommendedName>
        <fullName evidence="4">Histone H2A</fullName>
    </recommendedName>
</protein>
<evidence type="ECO:0008006" key="4">
    <source>
        <dbReference type="Google" id="ProtNLM"/>
    </source>
</evidence>
<dbReference type="Proteomes" id="UP000298663">
    <property type="component" value="Unassembled WGS sequence"/>
</dbReference>
<dbReference type="GO" id="GO:0046982">
    <property type="term" value="F:protein heterodimerization activity"/>
    <property type="evidence" value="ECO:0007669"/>
    <property type="project" value="InterPro"/>
</dbReference>
<dbReference type="GO" id="GO:0003677">
    <property type="term" value="F:DNA binding"/>
    <property type="evidence" value="ECO:0007669"/>
    <property type="project" value="InterPro"/>
</dbReference>
<dbReference type="OrthoDB" id="9421954at2759"/>
<dbReference type="InterPro" id="IPR009072">
    <property type="entry name" value="Histone-fold"/>
</dbReference>
<comment type="caution">
    <text evidence="2">The sequence shown here is derived from an EMBL/GenBank/DDBJ whole genome shotgun (WGS) entry which is preliminary data.</text>
</comment>
<evidence type="ECO:0000313" key="2">
    <source>
        <dbReference type="EMBL" id="TKR70407.1"/>
    </source>
</evidence>
<organism evidence="2 3">
    <name type="scientific">Steinernema carpocapsae</name>
    <name type="common">Entomopathogenic nematode</name>
    <dbReference type="NCBI Taxonomy" id="34508"/>
    <lineage>
        <taxon>Eukaryota</taxon>
        <taxon>Metazoa</taxon>
        <taxon>Ecdysozoa</taxon>
        <taxon>Nematoda</taxon>
        <taxon>Chromadorea</taxon>
        <taxon>Rhabditida</taxon>
        <taxon>Tylenchina</taxon>
        <taxon>Panagrolaimomorpha</taxon>
        <taxon>Strongyloidoidea</taxon>
        <taxon>Steinernematidae</taxon>
        <taxon>Steinernema</taxon>
    </lineage>
</organism>
<evidence type="ECO:0000256" key="1">
    <source>
        <dbReference type="SAM" id="MobiDB-lite"/>
    </source>
</evidence>
<dbReference type="EMBL" id="AZBU02000007">
    <property type="protein sequence ID" value="TKR70407.1"/>
    <property type="molecule type" value="Genomic_DNA"/>
</dbReference>
<dbReference type="AlphaFoldDB" id="A0A4U5MLR9"/>
<proteinExistence type="predicted"/>
<dbReference type="GO" id="GO:0000786">
    <property type="term" value="C:nucleosome"/>
    <property type="evidence" value="ECO:0007669"/>
    <property type="project" value="InterPro"/>
</dbReference>
<dbReference type="SUPFAM" id="SSF47113">
    <property type="entry name" value="Histone-fold"/>
    <property type="match status" value="1"/>
</dbReference>
<name>A0A4U5MLR9_STECR</name>
<feature type="compositionally biased region" description="Low complexity" evidence="1">
    <location>
        <begin position="80"/>
        <end position="89"/>
    </location>
</feature>
<feature type="region of interest" description="Disordered" evidence="1">
    <location>
        <begin position="117"/>
        <end position="174"/>
    </location>
</feature>
<reference evidence="2 3" key="2">
    <citation type="journal article" date="2019" name="G3 (Bethesda)">
        <title>Hybrid Assembly of the Genome of the Entomopathogenic Nematode Steinernema carpocapsae Identifies the X-Chromosome.</title>
        <authorList>
            <person name="Serra L."/>
            <person name="Macchietto M."/>
            <person name="Macias-Munoz A."/>
            <person name="McGill C.J."/>
            <person name="Rodriguez I.M."/>
            <person name="Rodriguez B."/>
            <person name="Murad R."/>
            <person name="Mortazavi A."/>
        </authorList>
    </citation>
    <scope>NUCLEOTIDE SEQUENCE [LARGE SCALE GENOMIC DNA]</scope>
    <source>
        <strain evidence="2 3">ALL</strain>
    </source>
</reference>
<dbReference type="InterPro" id="IPR002119">
    <property type="entry name" value="Histone_H2A"/>
</dbReference>
<evidence type="ECO:0000313" key="3">
    <source>
        <dbReference type="Proteomes" id="UP000298663"/>
    </source>
</evidence>
<reference evidence="2 3" key="1">
    <citation type="journal article" date="2015" name="Genome Biol.">
        <title>Comparative genomics of Steinernema reveals deeply conserved gene regulatory networks.</title>
        <authorList>
            <person name="Dillman A.R."/>
            <person name="Macchietto M."/>
            <person name="Porter C.F."/>
            <person name="Rogers A."/>
            <person name="Williams B."/>
            <person name="Antoshechkin I."/>
            <person name="Lee M.M."/>
            <person name="Goodwin Z."/>
            <person name="Lu X."/>
            <person name="Lewis E.E."/>
            <person name="Goodrich-Blair H."/>
            <person name="Stock S.P."/>
            <person name="Adams B.J."/>
            <person name="Sternberg P.W."/>
            <person name="Mortazavi A."/>
        </authorList>
    </citation>
    <scope>NUCLEOTIDE SEQUENCE [LARGE SCALE GENOMIC DNA]</scope>
    <source>
        <strain evidence="2 3">ALL</strain>
    </source>
</reference>
<sequence length="174" mass="19155">MTQSLQDQASKYDALQTRCSEFSQSPRFSHFPASLPSTPILIKTLSSLHPLFSPRIFSQISFLCSHLSIMDHKKSGGKGKISTSKGSQSRSQRAGVQFPIGRFHRYLKKGNYAERIGNGAPCTWPRPSSTSSPRSWNSRETLPTTTRRAASARAISSSRSRTTTSSRSSARVSS</sequence>
<dbReference type="STRING" id="34508.A0A4U5MLR9"/>
<keyword evidence="3" id="KW-1185">Reference proteome</keyword>